<dbReference type="AlphaFoldDB" id="A0A6S6SLU0"/>
<evidence type="ECO:0008006" key="2">
    <source>
        <dbReference type="Google" id="ProtNLM"/>
    </source>
</evidence>
<dbReference type="InterPro" id="IPR013467">
    <property type="entry name" value="HNH78-like"/>
</dbReference>
<evidence type="ECO:0000313" key="1">
    <source>
        <dbReference type="EMBL" id="CAA6804302.1"/>
    </source>
</evidence>
<accession>A0A6S6SLU0</accession>
<sequence length="203" mass="23744">MFQITKDEPKYFTLAKSKVKLPKVKDAWSNKNINSIRARLREDILLREQKGLCVYCEKKISSKANVSNIDHFETRDLVSEKTLDYQNLFVSCNVQHRCSSFKDSKKSPLKTKDDYCNIVNPVSENPNDFFDYLFSGEIVPLSDKAKFTIALFNLNHQSLYDERKLLADTLKYCSNLTLDEIYENFGYEFESFINNVYPKLKEL</sequence>
<name>A0A6S6SLU0_9BACT</name>
<dbReference type="Gene3D" id="1.10.30.50">
    <property type="match status" value="1"/>
</dbReference>
<reference evidence="1" key="1">
    <citation type="submission" date="2020-01" db="EMBL/GenBank/DDBJ databases">
        <authorList>
            <person name="Meier V. D."/>
            <person name="Meier V D."/>
        </authorList>
    </citation>
    <scope>NUCLEOTIDE SEQUENCE</scope>
    <source>
        <strain evidence="1">HLG_WM_MAG_03</strain>
    </source>
</reference>
<dbReference type="EMBL" id="CACVAR010000125">
    <property type="protein sequence ID" value="CAA6804302.1"/>
    <property type="molecule type" value="Genomic_DNA"/>
</dbReference>
<gene>
    <name evidence="1" type="ORF">HELGO_WM13660</name>
</gene>
<organism evidence="1">
    <name type="scientific">uncultured Sulfurovum sp</name>
    <dbReference type="NCBI Taxonomy" id="269237"/>
    <lineage>
        <taxon>Bacteria</taxon>
        <taxon>Pseudomonadati</taxon>
        <taxon>Campylobacterota</taxon>
        <taxon>Epsilonproteobacteria</taxon>
        <taxon>Campylobacterales</taxon>
        <taxon>Sulfurovaceae</taxon>
        <taxon>Sulfurovum</taxon>
        <taxon>environmental samples</taxon>
    </lineage>
</organism>
<proteinExistence type="predicted"/>
<protein>
    <recommendedName>
        <fullName evidence="2">TIGR02646 family protein</fullName>
    </recommendedName>
</protein>
<dbReference type="NCBIfam" id="TIGR02646">
    <property type="entry name" value="retron system putative HNH endonuclease"/>
    <property type="match status" value="1"/>
</dbReference>